<evidence type="ECO:0000313" key="1">
    <source>
        <dbReference type="EMBL" id="UOQ69032.1"/>
    </source>
</evidence>
<accession>A0ABY4GDV0</accession>
<geneLocation type="plasmid" evidence="1 2">
    <name>unnamed3</name>
</geneLocation>
<protein>
    <submittedName>
        <fullName evidence="1">Uncharacterized protein</fullName>
    </submittedName>
</protein>
<dbReference type="RefSeq" id="WP_245126784.1">
    <property type="nucleotide sequence ID" value="NZ_CP095064.1"/>
</dbReference>
<keyword evidence="1" id="KW-0614">Plasmid</keyword>
<dbReference type="Proteomes" id="UP000830401">
    <property type="component" value="Plasmid unnamed3"/>
</dbReference>
<organism evidence="1 2">
    <name type="scientific">Hymenobacter volaticus</name>
    <dbReference type="NCBI Taxonomy" id="2932254"/>
    <lineage>
        <taxon>Bacteria</taxon>
        <taxon>Pseudomonadati</taxon>
        <taxon>Bacteroidota</taxon>
        <taxon>Cytophagia</taxon>
        <taxon>Cytophagales</taxon>
        <taxon>Hymenobacteraceae</taxon>
        <taxon>Hymenobacter</taxon>
    </lineage>
</organism>
<dbReference type="EMBL" id="CP095064">
    <property type="protein sequence ID" value="UOQ69032.1"/>
    <property type="molecule type" value="Genomic_DNA"/>
</dbReference>
<evidence type="ECO:0000313" key="2">
    <source>
        <dbReference type="Proteomes" id="UP000830401"/>
    </source>
</evidence>
<name>A0ABY4GDV0_9BACT</name>
<gene>
    <name evidence="1" type="ORF">MUN86_26375</name>
</gene>
<keyword evidence="2" id="KW-1185">Reference proteome</keyword>
<proteinExistence type="predicted"/>
<sequence length="80" mass="8751">MKRAVVSVLVLCLVVLTGYGVVVHGLSYRILGYRPKLQSLDPQHLAAIQTRFQLAGREAATPATLRQFAVAETARKLTFA</sequence>
<reference evidence="1" key="1">
    <citation type="submission" date="2022-04" db="EMBL/GenBank/DDBJ databases">
        <title>Hymenobacter sp. isolated from the air.</title>
        <authorList>
            <person name="Won M."/>
            <person name="Lee C.-M."/>
            <person name="Woen H.-Y."/>
            <person name="Kwon S.-W."/>
        </authorList>
    </citation>
    <scope>NUCLEOTIDE SEQUENCE</scope>
    <source>
        <strain evidence="1">5420S-77</strain>
        <plasmid evidence="1">unnamed3</plasmid>
    </source>
</reference>